<evidence type="ECO:0000313" key="5">
    <source>
        <dbReference type="EMBL" id="MBP1468830.1"/>
    </source>
</evidence>
<keyword evidence="3" id="KW-0233">DNA recombination</keyword>
<reference evidence="5 6" key="1">
    <citation type="submission" date="2021-03" db="EMBL/GenBank/DDBJ databases">
        <authorList>
            <person name="Grouzdev D.S."/>
        </authorList>
    </citation>
    <scope>NUCLEOTIDE SEQUENCE [LARGE SCALE GENOMIC DNA]</scope>
    <source>
        <strain evidence="5 6">M50-1</strain>
    </source>
</reference>
<dbReference type="CDD" id="cd01189">
    <property type="entry name" value="INT_ICEBs1_C_like"/>
    <property type="match status" value="1"/>
</dbReference>
<protein>
    <submittedName>
        <fullName evidence="5">Site-specific integrase</fullName>
    </submittedName>
</protein>
<dbReference type="InterPro" id="IPR002104">
    <property type="entry name" value="Integrase_catalytic"/>
</dbReference>
<evidence type="ECO:0000256" key="3">
    <source>
        <dbReference type="ARBA" id="ARBA00023172"/>
    </source>
</evidence>
<evidence type="ECO:0000259" key="4">
    <source>
        <dbReference type="PROSITE" id="PS51898"/>
    </source>
</evidence>
<dbReference type="PROSITE" id="PS51898">
    <property type="entry name" value="TYR_RECOMBINASE"/>
    <property type="match status" value="1"/>
</dbReference>
<dbReference type="Proteomes" id="UP001193081">
    <property type="component" value="Unassembled WGS sequence"/>
</dbReference>
<evidence type="ECO:0000256" key="2">
    <source>
        <dbReference type="ARBA" id="ARBA00023125"/>
    </source>
</evidence>
<organism evidence="5 6">
    <name type="scientific">Candidatus Chloroploca mongolica</name>
    <dbReference type="NCBI Taxonomy" id="2528176"/>
    <lineage>
        <taxon>Bacteria</taxon>
        <taxon>Bacillati</taxon>
        <taxon>Chloroflexota</taxon>
        <taxon>Chloroflexia</taxon>
        <taxon>Chloroflexales</taxon>
        <taxon>Chloroflexineae</taxon>
        <taxon>Oscillochloridaceae</taxon>
        <taxon>Candidatus Chloroploca</taxon>
    </lineage>
</organism>
<comment type="caution">
    <text evidence="5">The sequence shown here is derived from an EMBL/GenBank/DDBJ whole genome shotgun (WGS) entry which is preliminary data.</text>
</comment>
<feature type="domain" description="Tyr recombinase" evidence="4">
    <location>
        <begin position="1"/>
        <end position="85"/>
    </location>
</feature>
<comment type="similarity">
    <text evidence="1">Belongs to the 'phage' integrase family.</text>
</comment>
<dbReference type="InterPro" id="IPR050090">
    <property type="entry name" value="Tyrosine_recombinase_XerCD"/>
</dbReference>
<dbReference type="PANTHER" id="PTHR30349:SF41">
    <property type="entry name" value="INTEGRASE_RECOMBINASE PROTEIN MJ0367-RELATED"/>
    <property type="match status" value="1"/>
</dbReference>
<dbReference type="Gene3D" id="1.10.443.10">
    <property type="entry name" value="Intergrase catalytic core"/>
    <property type="match status" value="1"/>
</dbReference>
<dbReference type="InterPro" id="IPR013762">
    <property type="entry name" value="Integrase-like_cat_sf"/>
</dbReference>
<keyword evidence="6" id="KW-1185">Reference proteome</keyword>
<dbReference type="Pfam" id="PF00589">
    <property type="entry name" value="Phage_integrase"/>
    <property type="match status" value="1"/>
</dbReference>
<evidence type="ECO:0000313" key="6">
    <source>
        <dbReference type="Proteomes" id="UP001193081"/>
    </source>
</evidence>
<proteinExistence type="inferred from homology"/>
<dbReference type="EMBL" id="SIJK02000100">
    <property type="protein sequence ID" value="MBP1468830.1"/>
    <property type="molecule type" value="Genomic_DNA"/>
</dbReference>
<gene>
    <name evidence="5" type="ORF">EYB53_024175</name>
</gene>
<dbReference type="InterPro" id="IPR011010">
    <property type="entry name" value="DNA_brk_join_enz"/>
</dbReference>
<keyword evidence="2" id="KW-0238">DNA-binding</keyword>
<sequence>MVFPSEVGTPISGRNLLRHFKSVLTKLGLPATIRFHDLRHSCATFLIAQGVHPRVVMEILGHSQISITMNTYGHVMPETQQDAVQKLDALLRRQPDDPTASS</sequence>
<accession>A0ABS4DHC0</accession>
<dbReference type="SUPFAM" id="SSF56349">
    <property type="entry name" value="DNA breaking-rejoining enzymes"/>
    <property type="match status" value="1"/>
</dbReference>
<dbReference type="PANTHER" id="PTHR30349">
    <property type="entry name" value="PHAGE INTEGRASE-RELATED"/>
    <property type="match status" value="1"/>
</dbReference>
<name>A0ABS4DHC0_9CHLR</name>
<evidence type="ECO:0000256" key="1">
    <source>
        <dbReference type="ARBA" id="ARBA00008857"/>
    </source>
</evidence>